<dbReference type="UniPathway" id="UPA00375"/>
<organism evidence="15">
    <name type="scientific">Amphimedon queenslandica</name>
    <name type="common">Sponge</name>
    <dbReference type="NCBI Taxonomy" id="400682"/>
    <lineage>
        <taxon>Eukaryota</taxon>
        <taxon>Metazoa</taxon>
        <taxon>Porifera</taxon>
        <taxon>Demospongiae</taxon>
        <taxon>Heteroscleromorpha</taxon>
        <taxon>Haplosclerida</taxon>
        <taxon>Niphatidae</taxon>
        <taxon>Amphimedon</taxon>
    </lineage>
</organism>
<reference evidence="15" key="2">
    <citation type="submission" date="2017-05" db="UniProtKB">
        <authorList>
            <consortium name="EnsemblMetazoa"/>
        </authorList>
    </citation>
    <scope>IDENTIFICATION</scope>
</reference>
<evidence type="ECO:0000256" key="10">
    <source>
        <dbReference type="ARBA" id="ARBA00022694"/>
    </source>
</evidence>
<dbReference type="SUPFAM" id="SSF53335">
    <property type="entry name" value="S-adenosyl-L-methionine-dependent methyltransferases"/>
    <property type="match status" value="1"/>
</dbReference>
<proteinExistence type="inferred from homology"/>
<evidence type="ECO:0000313" key="15">
    <source>
        <dbReference type="EnsemblMetazoa" id="Aqu2.1.43572_001"/>
    </source>
</evidence>
<dbReference type="PANTHER" id="PTHR46529:SF1">
    <property type="entry name" value="TRNA WYBUTOSINE-SYNTHESIZING PROTEIN 4"/>
    <property type="match status" value="1"/>
</dbReference>
<dbReference type="GO" id="GO:0030488">
    <property type="term" value="P:tRNA methylation"/>
    <property type="evidence" value="ECO:0007669"/>
    <property type="project" value="TreeGrafter"/>
</dbReference>
<dbReference type="STRING" id="400682.A0A1X7VU02"/>
<evidence type="ECO:0000256" key="4">
    <source>
        <dbReference type="ARBA" id="ARBA00012155"/>
    </source>
</evidence>
<dbReference type="AlphaFoldDB" id="A0A1X7VU02"/>
<dbReference type="GO" id="GO:0008175">
    <property type="term" value="F:tRNA methyltransferase activity"/>
    <property type="evidence" value="ECO:0007669"/>
    <property type="project" value="TreeGrafter"/>
</dbReference>
<evidence type="ECO:0000256" key="13">
    <source>
        <dbReference type="ARBA" id="ARBA00049250"/>
    </source>
</evidence>
<keyword evidence="10" id="KW-0819">tRNA processing</keyword>
<dbReference type="EnsemblMetazoa" id="XM_003382610.3">
    <property type="protein sequence ID" value="XP_003382658.1"/>
    <property type="gene ID" value="LOC100641360"/>
</dbReference>
<dbReference type="InterPro" id="IPR015915">
    <property type="entry name" value="Kelch-typ_b-propeller"/>
</dbReference>
<evidence type="ECO:0000256" key="9">
    <source>
        <dbReference type="ARBA" id="ARBA00022691"/>
    </source>
</evidence>
<evidence type="ECO:0000256" key="6">
    <source>
        <dbReference type="ARBA" id="ARBA00018045"/>
    </source>
</evidence>
<dbReference type="InParanoid" id="A0A1X7VU02"/>
<evidence type="ECO:0000256" key="5">
    <source>
        <dbReference type="ARBA" id="ARBA00012779"/>
    </source>
</evidence>
<evidence type="ECO:0000256" key="14">
    <source>
        <dbReference type="SAM" id="MobiDB-lite"/>
    </source>
</evidence>
<name>A0A1X7VU02_AMPQE</name>
<keyword evidence="7" id="KW-0489">Methyltransferase</keyword>
<dbReference type="eggNOG" id="KOG2918">
    <property type="taxonomic scope" value="Eukaryota"/>
</dbReference>
<dbReference type="EC" id="2.1.1.290" evidence="5"/>
<dbReference type="InterPro" id="IPR007213">
    <property type="entry name" value="Ppm1/Ppm2/Tcmp"/>
</dbReference>
<keyword evidence="8" id="KW-0808">Transferase</keyword>
<keyword evidence="9" id="KW-0949">S-adenosyl-L-methionine</keyword>
<comment type="similarity">
    <text evidence="3">Belongs to the methyltransferase superfamily. LCMT family.</text>
</comment>
<comment type="catalytic activity">
    <reaction evidence="13">
        <text>7-[(3S)-(3-amino-3-methoxycarbonyl)propyl]wyosine(37) in tRNA(Phe) + S-adenosyl-L-methionine + CO2 = wybutosine(37) in tRNA(Phe) + S-adenosyl-L-homocysteine + 2 H(+)</text>
        <dbReference type="Rhea" id="RHEA:37119"/>
        <dbReference type="Rhea" id="RHEA-COMP:11844"/>
        <dbReference type="Rhea" id="RHEA-COMP:11847"/>
        <dbReference type="ChEBI" id="CHEBI:15378"/>
        <dbReference type="ChEBI" id="CHEBI:16526"/>
        <dbReference type="ChEBI" id="CHEBI:57856"/>
        <dbReference type="ChEBI" id="CHEBI:59789"/>
        <dbReference type="ChEBI" id="CHEBI:73544"/>
        <dbReference type="ChEBI" id="CHEBI:74275"/>
        <dbReference type="EC" id="2.3.1.231"/>
    </reaction>
</comment>
<dbReference type="Gene3D" id="2.120.10.80">
    <property type="entry name" value="Kelch-type beta propeller"/>
    <property type="match status" value="1"/>
</dbReference>
<dbReference type="Pfam" id="PF04072">
    <property type="entry name" value="LCM"/>
    <property type="match status" value="1"/>
</dbReference>
<dbReference type="OrthoDB" id="203237at2759"/>
<evidence type="ECO:0000256" key="12">
    <source>
        <dbReference type="ARBA" id="ARBA00030847"/>
    </source>
</evidence>
<dbReference type="InterPro" id="IPR029063">
    <property type="entry name" value="SAM-dependent_MTases_sf"/>
</dbReference>
<evidence type="ECO:0000256" key="1">
    <source>
        <dbReference type="ARBA" id="ARBA00001806"/>
    </source>
</evidence>
<feature type="region of interest" description="Disordered" evidence="14">
    <location>
        <begin position="1"/>
        <end position="35"/>
    </location>
</feature>
<dbReference type="SUPFAM" id="SSF117281">
    <property type="entry name" value="Kelch motif"/>
    <property type="match status" value="1"/>
</dbReference>
<evidence type="ECO:0000256" key="2">
    <source>
        <dbReference type="ARBA" id="ARBA00004797"/>
    </source>
</evidence>
<keyword evidence="16" id="KW-1185">Reference proteome</keyword>
<reference evidence="16" key="1">
    <citation type="journal article" date="2010" name="Nature">
        <title>The Amphimedon queenslandica genome and the evolution of animal complexity.</title>
        <authorList>
            <person name="Srivastava M."/>
            <person name="Simakov O."/>
            <person name="Chapman J."/>
            <person name="Fahey B."/>
            <person name="Gauthier M.E."/>
            <person name="Mitros T."/>
            <person name="Richards G.S."/>
            <person name="Conaco C."/>
            <person name="Dacre M."/>
            <person name="Hellsten U."/>
            <person name="Larroux C."/>
            <person name="Putnam N.H."/>
            <person name="Stanke M."/>
            <person name="Adamska M."/>
            <person name="Darling A."/>
            <person name="Degnan S.M."/>
            <person name="Oakley T.H."/>
            <person name="Plachetzki D.C."/>
            <person name="Zhai Y."/>
            <person name="Adamski M."/>
            <person name="Calcino A."/>
            <person name="Cummins S.F."/>
            <person name="Goodstein D.M."/>
            <person name="Harris C."/>
            <person name="Jackson D.J."/>
            <person name="Leys S.P."/>
            <person name="Shu S."/>
            <person name="Woodcroft B.J."/>
            <person name="Vervoort M."/>
            <person name="Kosik K.S."/>
            <person name="Manning G."/>
            <person name="Degnan B.M."/>
            <person name="Rokhsar D.S."/>
        </authorList>
    </citation>
    <scope>NUCLEOTIDE SEQUENCE [LARGE SCALE GENOMIC DNA]</scope>
</reference>
<feature type="compositionally biased region" description="Polar residues" evidence="14">
    <location>
        <begin position="9"/>
        <end position="35"/>
    </location>
</feature>
<evidence type="ECO:0000256" key="7">
    <source>
        <dbReference type="ARBA" id="ARBA00022603"/>
    </source>
</evidence>
<dbReference type="PANTHER" id="PTHR46529">
    <property type="entry name" value="TRNA WYBUTOSINE-SYNTHESIZING PROTEIN 4"/>
    <property type="match status" value="1"/>
</dbReference>
<dbReference type="EnsemblMetazoa" id="Aqu2.1.43572_001">
    <property type="protein sequence ID" value="Aqu2.1.43572_001"/>
    <property type="gene ID" value="Aqu2.1.43572"/>
</dbReference>
<dbReference type="Pfam" id="PF13418">
    <property type="entry name" value="Beta-prop_TYW4"/>
    <property type="match status" value="1"/>
</dbReference>
<comment type="pathway">
    <text evidence="2">tRNA modification; wybutosine-tRNA(Phe) biosynthesis.</text>
</comment>
<dbReference type="GO" id="GO:0031591">
    <property type="term" value="P:wybutosine biosynthetic process"/>
    <property type="evidence" value="ECO:0007669"/>
    <property type="project" value="TreeGrafter"/>
</dbReference>
<comment type="catalytic activity">
    <reaction evidence="1">
        <text>7-[(3S)-3-amino-3-carboxypropyl]wyosine(37) in tRNA(Phe) + S-adenosyl-L-methionine = 7-[(3S)-(3-amino-3-methoxycarbonyl)propyl]wyosine(37) in tRNA(Phe) + S-adenosyl-L-homocysteine</text>
        <dbReference type="Rhea" id="RHEA:36903"/>
        <dbReference type="Rhea" id="RHEA-COMP:10379"/>
        <dbReference type="Rhea" id="RHEA-COMP:11844"/>
        <dbReference type="ChEBI" id="CHEBI:57856"/>
        <dbReference type="ChEBI" id="CHEBI:59789"/>
        <dbReference type="ChEBI" id="CHEBI:73543"/>
        <dbReference type="ChEBI" id="CHEBI:74275"/>
        <dbReference type="EC" id="2.1.1.290"/>
    </reaction>
</comment>
<accession>A0A1X7VU02</accession>
<evidence type="ECO:0000256" key="3">
    <source>
        <dbReference type="ARBA" id="ARBA00010703"/>
    </source>
</evidence>
<evidence type="ECO:0000256" key="8">
    <source>
        <dbReference type="ARBA" id="ARBA00022679"/>
    </source>
</evidence>
<protein>
    <recommendedName>
        <fullName evidence="6">tRNA wybutosine-synthesizing protein 4</fullName>
        <ecNumber evidence="5">2.1.1.290</ecNumber>
        <ecNumber evidence="4">2.3.1.231</ecNumber>
    </recommendedName>
    <alternativeName>
        <fullName evidence="12">tRNA(Phe) (7-(3-amino-3-(methoxycarbonyl)propyl)wyosine(37)-N)-methoxycarbonyltransferase</fullName>
    </alternativeName>
    <alternativeName>
        <fullName evidence="11">tRNA(Phe) (7-(3-amino-3-carboxypropyl)wyosine(37)-O)-methyltransferase</fullName>
    </alternativeName>
</protein>
<dbReference type="EC" id="2.3.1.231" evidence="4"/>
<evidence type="ECO:0000313" key="16">
    <source>
        <dbReference type="Proteomes" id="UP000007879"/>
    </source>
</evidence>
<dbReference type="KEGG" id="aqu:100641360"/>
<dbReference type="Proteomes" id="UP000007879">
    <property type="component" value="Unassembled WGS sequence"/>
</dbReference>
<sequence length="665" mass="74692">MAKCEHSVNKMSSHSLKTGSSIPQVQGTNDNSTLSKVSTSRVGYYKDPYLKYFTGCHKSPNRAPLIHWGYWIRYSAVNKTLIEFLTNLGNKDNQVISLGAGFDTAFFRLKSECGNVDLLKKCHYYEVDYPSVVARKQHFIDSVPKIKELAIGSNYDLIGCDITKLKDLEASLKGANVDGDTSTLLIAEVVLTYIQPKYVDKLLEWAASFFGKAVICVYEQIKPFDGFGQVMLKHFHTLSSPLLNIEMYSTSQSQCKRYENAGWSEVNSCDMNQLYFSLPEEIRKHVMSLEPFDEYEEWHLKCSHYHMITGFTSPQYWSSIMDPLSSSSNNDDEGISDVLEEWRALYLHTESQHLKRYGHDSVRFEDDKVLVYGGFGIKDHSLAHCRLDNAIMIKSNGEDWESKELIAGNDGPGPLMYHSMTLLPKSNEVILIGGRKSPKHSNEVLYSLSSCGTECNWRIIQYKGDCFKGRWRHSTTLVNDRWLVIIGGCAVNGHVFSDILLLDSIDWTMKKLPVSLPEGRHSHLAVNYKSSVLIFGGLNADLSPVSTCLQLSEDKSHLMAVEFIPQLPAKYSMSGHIISNDVLLMFGGVSISQHQSDIVIVNMQNRTWQGVNLKYPPTISLPLLHGHSSHLMDDGNVVCIGGGGNCFSFGTHLNESPLLIQCSKF</sequence>
<dbReference type="Gene3D" id="3.40.50.150">
    <property type="entry name" value="Vaccinia Virus protein VP39"/>
    <property type="match status" value="1"/>
</dbReference>
<evidence type="ECO:0000256" key="11">
    <source>
        <dbReference type="ARBA" id="ARBA00029750"/>
    </source>
</evidence>
<gene>
    <name evidence="15" type="primary">100641360</name>
</gene>